<protein>
    <recommendedName>
        <fullName evidence="14">P-loop containing nucleoside triphosphate hydrolase protein</fullName>
    </recommendedName>
</protein>
<evidence type="ECO:0000256" key="8">
    <source>
        <dbReference type="ARBA" id="ARBA00023136"/>
    </source>
</evidence>
<name>A0A8H2WW24_9AGAM</name>
<keyword evidence="8 9" id="KW-0472">Membrane</keyword>
<dbReference type="Gene3D" id="1.20.1560.10">
    <property type="entry name" value="ABC transporter type 1, transmembrane domain"/>
    <property type="match status" value="2"/>
</dbReference>
<dbReference type="Gene3D" id="3.40.50.300">
    <property type="entry name" value="P-loop containing nucleotide triphosphate hydrolases"/>
    <property type="match status" value="2"/>
</dbReference>
<keyword evidence="7 9" id="KW-1133">Transmembrane helix</keyword>
<comment type="subcellular location">
    <subcellularLocation>
        <location evidence="1">Membrane</location>
        <topology evidence="1">Multi-pass membrane protein</topology>
    </subcellularLocation>
</comment>
<evidence type="ECO:0000313" key="13">
    <source>
        <dbReference type="Proteomes" id="UP000663888"/>
    </source>
</evidence>
<dbReference type="PANTHER" id="PTHR24223">
    <property type="entry name" value="ATP-BINDING CASSETTE SUB-FAMILY C"/>
    <property type="match status" value="1"/>
</dbReference>
<proteinExistence type="predicted"/>
<feature type="transmembrane region" description="Helical" evidence="9">
    <location>
        <begin position="827"/>
        <end position="845"/>
    </location>
</feature>
<dbReference type="Pfam" id="PF00005">
    <property type="entry name" value="ABC_tran"/>
    <property type="match status" value="2"/>
</dbReference>
<dbReference type="Pfam" id="PF00664">
    <property type="entry name" value="ABC_membrane"/>
    <property type="match status" value="2"/>
</dbReference>
<keyword evidence="6" id="KW-0067">ATP-binding</keyword>
<feature type="transmembrane region" description="Helical" evidence="9">
    <location>
        <begin position="572"/>
        <end position="599"/>
    </location>
</feature>
<feature type="domain" description="ABC transporter" evidence="10">
    <location>
        <begin position="290"/>
        <end position="526"/>
    </location>
</feature>
<feature type="domain" description="ABC transmembrane type-1" evidence="11">
    <location>
        <begin position="1"/>
        <end position="255"/>
    </location>
</feature>
<evidence type="ECO:0000259" key="11">
    <source>
        <dbReference type="PROSITE" id="PS50929"/>
    </source>
</evidence>
<feature type="domain" description="ABC transporter" evidence="10">
    <location>
        <begin position="891"/>
        <end position="1126"/>
    </location>
</feature>
<evidence type="ECO:0000259" key="10">
    <source>
        <dbReference type="PROSITE" id="PS50893"/>
    </source>
</evidence>
<feature type="transmembrane region" description="Helical" evidence="9">
    <location>
        <begin position="192"/>
        <end position="214"/>
    </location>
</feature>
<dbReference type="PROSITE" id="PS00211">
    <property type="entry name" value="ABC_TRANSPORTER_1"/>
    <property type="match status" value="2"/>
</dbReference>
<keyword evidence="3 9" id="KW-0812">Transmembrane</keyword>
<dbReference type="EMBL" id="CAJMWX010000136">
    <property type="protein sequence ID" value="CAE6404190.1"/>
    <property type="molecule type" value="Genomic_DNA"/>
</dbReference>
<evidence type="ECO:0000256" key="1">
    <source>
        <dbReference type="ARBA" id="ARBA00004141"/>
    </source>
</evidence>
<keyword evidence="5" id="KW-0547">Nucleotide-binding</keyword>
<dbReference type="Proteomes" id="UP000663888">
    <property type="component" value="Unassembled WGS sequence"/>
</dbReference>
<sequence>MQWYVFTTTGMVVRIEAMVTQLLFEHSLRIRMASEDSIETNKYSPQSTGSEGIRPNLNKEKQNLSSSHILGRIHNLISTDSNNISQDFLFVLFFAPLRVVFNGLFLYWILGWSAIIGLFSMIGLLLIPGQVVRLINKIQVEWAKRTDARVQLIVESLNIIRTIKLFAWENRVKNQSEKKRQEELDQYRKRQFLGLVTTNINFALPLVVMIITFASHTLLFKRSLDASSIFSSIAVFDTLRTQLRLLFFQIPSSIQSKVSFDRMNDFFQKAELLDSYSGRAEAMSPSDSAIGFSSVTFTWSTIQTGSQQGFQLRIDSNLLFQRGRINMVIGPTGCGKTSLLMALLGELHYVPNGPDSWVSLPGEKTAYAAQEAWIQNATIKENILFGTEHDEQRYKKVVFQCGLETDLKLLKCGDQTEVGEKGVTLSGGQRARVSLARAIYSKAEIIILDDVLSALDVHTSRWVVDECFRGDLAAGRTWIIATHNVAMVSEVADFIVVLGHGGRILNQGSVEAVLGSNSKLKEKTGQWLDDNSSEPVDEETTETVTEQTNTDIKLAAAEEVAKGHVGWSALRMFFLALGGIGFWIAYLAGFILANVAALLQTYWLGIWARAYGTDPSHLQKVNVFLVATSEYTVQGSIRASRRIHNQLVLSVFSAPLCWLDSTPIGRIIARFTQDVRAVDGALPNQLQNLTDMTIQLFSRFIAIIIVSPAFTFAGALLLALGIWIGQVYITAQLSVKRHMSNARSPMFSYFHAALAGIPTVRAYGAQEMMRKEIQKRIDMHTRAARTFWNLNRWVAIRMEALGGLFSASLAAWLVYVRKDVDSSDAGFSLNMAIALSGHGGILWWVRAVNEFQVQTNSLERIHAYLVIPHEPRSEEYPAPPAYWPSSGSLVVHKLNAQYTPDGSQILHNISFEVKHGQRIGIVGRTGSGKSSLVLALLRMIQTSGEVYYDGTEIHSIPLETLRSNVTVVPQQPELSSGTVRENLDPFNEWQDAVLWDALRAVGLADSGETELDASRTYIRLDTPISPGGSNLSLGQRQMVALARAIVRRTKLVVLDEATAAIDHETGHKIHHALGSLDQTVLIVAHRLRTICNVDKVMVLDAGRLVEFDSPQALLQKGGAFKSLVDESGEKSELYALIEKNSLVG</sequence>
<dbReference type="InterPro" id="IPR036640">
    <property type="entry name" value="ABC1_TM_sf"/>
</dbReference>
<evidence type="ECO:0000256" key="7">
    <source>
        <dbReference type="ARBA" id="ARBA00022989"/>
    </source>
</evidence>
<dbReference type="GO" id="GO:0140359">
    <property type="term" value="F:ABC-type transporter activity"/>
    <property type="evidence" value="ECO:0007669"/>
    <property type="project" value="InterPro"/>
</dbReference>
<comment type="caution">
    <text evidence="12">The sequence shown here is derived from an EMBL/GenBank/DDBJ whole genome shotgun (WGS) entry which is preliminary data.</text>
</comment>
<evidence type="ECO:0008006" key="14">
    <source>
        <dbReference type="Google" id="ProtNLM"/>
    </source>
</evidence>
<dbReference type="PROSITE" id="PS50893">
    <property type="entry name" value="ABC_TRANSPORTER_2"/>
    <property type="match status" value="2"/>
</dbReference>
<dbReference type="InterPro" id="IPR050173">
    <property type="entry name" value="ABC_transporter_C-like"/>
</dbReference>
<dbReference type="SMART" id="SM00382">
    <property type="entry name" value="AAA"/>
    <property type="match status" value="2"/>
</dbReference>
<dbReference type="CDD" id="cd18604">
    <property type="entry name" value="ABC_6TM_VMR1_D2_like"/>
    <property type="match status" value="1"/>
</dbReference>
<feature type="transmembrane region" description="Helical" evidence="9">
    <location>
        <begin position="88"/>
        <end position="109"/>
    </location>
</feature>
<dbReference type="GO" id="GO:0016887">
    <property type="term" value="F:ATP hydrolysis activity"/>
    <property type="evidence" value="ECO:0007669"/>
    <property type="project" value="InterPro"/>
</dbReference>
<evidence type="ECO:0000256" key="4">
    <source>
        <dbReference type="ARBA" id="ARBA00022737"/>
    </source>
</evidence>
<evidence type="ECO:0000256" key="5">
    <source>
        <dbReference type="ARBA" id="ARBA00022741"/>
    </source>
</evidence>
<evidence type="ECO:0000313" key="12">
    <source>
        <dbReference type="EMBL" id="CAE6404190.1"/>
    </source>
</evidence>
<dbReference type="InterPro" id="IPR003439">
    <property type="entry name" value="ABC_transporter-like_ATP-bd"/>
</dbReference>
<dbReference type="SUPFAM" id="SSF52540">
    <property type="entry name" value="P-loop containing nucleoside triphosphate hydrolases"/>
    <property type="match status" value="2"/>
</dbReference>
<dbReference type="InterPro" id="IPR017871">
    <property type="entry name" value="ABC_transporter-like_CS"/>
</dbReference>
<evidence type="ECO:0000256" key="6">
    <source>
        <dbReference type="ARBA" id="ARBA00022840"/>
    </source>
</evidence>
<dbReference type="PANTHER" id="PTHR24223:SF356">
    <property type="entry name" value="ATP-BINDING CASSETTE TRANSPORTER ABC4"/>
    <property type="match status" value="1"/>
</dbReference>
<feature type="transmembrane region" description="Helical" evidence="9">
    <location>
        <begin position="115"/>
        <end position="135"/>
    </location>
</feature>
<dbReference type="InterPro" id="IPR003593">
    <property type="entry name" value="AAA+_ATPase"/>
</dbReference>
<dbReference type="SUPFAM" id="SSF90123">
    <property type="entry name" value="ABC transporter transmembrane region"/>
    <property type="match status" value="2"/>
</dbReference>
<dbReference type="CDD" id="cd18596">
    <property type="entry name" value="ABC_6TM_VMR1_D1_like"/>
    <property type="match status" value="1"/>
</dbReference>
<feature type="transmembrane region" description="Helical" evidence="9">
    <location>
        <begin position="700"/>
        <end position="726"/>
    </location>
</feature>
<reference evidence="12" key="1">
    <citation type="submission" date="2021-01" db="EMBL/GenBank/DDBJ databases">
        <authorList>
            <person name="Kaushik A."/>
        </authorList>
    </citation>
    <scope>NUCLEOTIDE SEQUENCE</scope>
    <source>
        <strain evidence="12">AG4-R118</strain>
    </source>
</reference>
<dbReference type="CDD" id="cd03244">
    <property type="entry name" value="ABCC_MRP_domain2"/>
    <property type="match status" value="1"/>
</dbReference>
<dbReference type="GO" id="GO:0016020">
    <property type="term" value="C:membrane"/>
    <property type="evidence" value="ECO:0007669"/>
    <property type="project" value="UniProtKB-SubCell"/>
</dbReference>
<dbReference type="AlphaFoldDB" id="A0A8H2WW24"/>
<keyword evidence="4" id="KW-0677">Repeat</keyword>
<dbReference type="InterPro" id="IPR027417">
    <property type="entry name" value="P-loop_NTPase"/>
</dbReference>
<feature type="domain" description="ABC transmembrane type-1" evidence="11">
    <location>
        <begin position="584"/>
        <end position="837"/>
    </location>
</feature>
<dbReference type="FunFam" id="3.40.50.300:FF:000838">
    <property type="entry name" value="ABC multidrug transporter (Eurofung)"/>
    <property type="match status" value="1"/>
</dbReference>
<dbReference type="GO" id="GO:0005524">
    <property type="term" value="F:ATP binding"/>
    <property type="evidence" value="ECO:0007669"/>
    <property type="project" value="UniProtKB-KW"/>
</dbReference>
<organism evidence="12 13">
    <name type="scientific">Rhizoctonia solani</name>
    <dbReference type="NCBI Taxonomy" id="456999"/>
    <lineage>
        <taxon>Eukaryota</taxon>
        <taxon>Fungi</taxon>
        <taxon>Dikarya</taxon>
        <taxon>Basidiomycota</taxon>
        <taxon>Agaricomycotina</taxon>
        <taxon>Agaricomycetes</taxon>
        <taxon>Cantharellales</taxon>
        <taxon>Ceratobasidiaceae</taxon>
        <taxon>Rhizoctonia</taxon>
    </lineage>
</organism>
<gene>
    <name evidence="12" type="ORF">RDB_LOCUS6162</name>
</gene>
<evidence type="ECO:0000256" key="9">
    <source>
        <dbReference type="SAM" id="Phobius"/>
    </source>
</evidence>
<dbReference type="CDD" id="cd03250">
    <property type="entry name" value="ABCC_MRP_domain1"/>
    <property type="match status" value="1"/>
</dbReference>
<dbReference type="PROSITE" id="PS50929">
    <property type="entry name" value="ABC_TM1F"/>
    <property type="match status" value="2"/>
</dbReference>
<dbReference type="InterPro" id="IPR011527">
    <property type="entry name" value="ABC1_TM_dom"/>
</dbReference>
<evidence type="ECO:0000256" key="3">
    <source>
        <dbReference type="ARBA" id="ARBA00022692"/>
    </source>
</evidence>
<feature type="transmembrane region" description="Helical" evidence="9">
    <location>
        <begin position="746"/>
        <end position="764"/>
    </location>
</feature>
<accession>A0A8H2WW24</accession>
<evidence type="ECO:0000256" key="2">
    <source>
        <dbReference type="ARBA" id="ARBA00022448"/>
    </source>
</evidence>
<dbReference type="FunFam" id="1.20.1560.10:FF:000013">
    <property type="entry name" value="ABC transporter C family member 2"/>
    <property type="match status" value="1"/>
</dbReference>
<keyword evidence="2" id="KW-0813">Transport</keyword>
<feature type="transmembrane region" description="Helical" evidence="9">
    <location>
        <begin position="794"/>
        <end position="815"/>
    </location>
</feature>